<feature type="transmembrane region" description="Helical" evidence="5">
    <location>
        <begin position="37"/>
        <end position="62"/>
    </location>
</feature>
<dbReference type="InterPro" id="IPR038770">
    <property type="entry name" value="Na+/solute_symporter_sf"/>
</dbReference>
<feature type="transmembrane region" description="Helical" evidence="5">
    <location>
        <begin position="106"/>
        <end position="129"/>
    </location>
</feature>
<proteinExistence type="predicted"/>
<dbReference type="Pfam" id="PF00999">
    <property type="entry name" value="Na_H_Exchanger"/>
    <property type="match status" value="1"/>
</dbReference>
<accession>X0VC90</accession>
<feature type="transmembrane region" description="Helical" evidence="5">
    <location>
        <begin position="150"/>
        <end position="170"/>
    </location>
</feature>
<name>X0VC90_9ZZZZ</name>
<feature type="transmembrane region" description="Helical" evidence="5">
    <location>
        <begin position="74"/>
        <end position="94"/>
    </location>
</feature>
<keyword evidence="4 5" id="KW-0472">Membrane</keyword>
<dbReference type="PANTHER" id="PTHR43021">
    <property type="entry name" value="NA(+)/H(+) ANTIPORTER-RELATED"/>
    <property type="match status" value="1"/>
</dbReference>
<evidence type="ECO:0000256" key="5">
    <source>
        <dbReference type="SAM" id="Phobius"/>
    </source>
</evidence>
<comment type="caution">
    <text evidence="7">The sequence shown here is derived from an EMBL/GenBank/DDBJ whole genome shotgun (WGS) entry which is preliminary data.</text>
</comment>
<feature type="transmembrane region" description="Helical" evidence="5">
    <location>
        <begin position="235"/>
        <end position="253"/>
    </location>
</feature>
<dbReference type="EMBL" id="BARS01039160">
    <property type="protein sequence ID" value="GAG15940.1"/>
    <property type="molecule type" value="Genomic_DNA"/>
</dbReference>
<evidence type="ECO:0000256" key="1">
    <source>
        <dbReference type="ARBA" id="ARBA00004141"/>
    </source>
</evidence>
<protein>
    <recommendedName>
        <fullName evidence="6">Cation/H+ exchanger transmembrane domain-containing protein</fullName>
    </recommendedName>
</protein>
<organism evidence="7">
    <name type="scientific">marine sediment metagenome</name>
    <dbReference type="NCBI Taxonomy" id="412755"/>
    <lineage>
        <taxon>unclassified sequences</taxon>
        <taxon>metagenomes</taxon>
        <taxon>ecological metagenomes</taxon>
    </lineage>
</organism>
<dbReference type="InterPro" id="IPR006153">
    <property type="entry name" value="Cation/H_exchanger_TM"/>
</dbReference>
<evidence type="ECO:0000256" key="3">
    <source>
        <dbReference type="ARBA" id="ARBA00022989"/>
    </source>
</evidence>
<dbReference type="GO" id="GO:0016020">
    <property type="term" value="C:membrane"/>
    <property type="evidence" value="ECO:0007669"/>
    <property type="project" value="UniProtKB-SubCell"/>
</dbReference>
<sequence>VVLASLVLGATAACTAQTALALIGREFALRGAPLMDLLRYISSIDAVVGLVALGFAFCLMHAEPVIGFDAAINLQWFVLSLGIGTAMGFMLYLLTRVHCREEELLIFVVGMVTFSSGIALYLELSPLFVNAMMGITMANLPGSNDRIFNLLARLERPFYIVFLILAGAIWQPGSPWALPLAALYLSLRLVGKLGGGYLAARLATDDFRPPKGLGMGLVSQGGIAVAMVMDYYQLGSTELTGVVVTTVLIAVIVNE</sequence>
<feature type="domain" description="Cation/H+ exchanger transmembrane" evidence="6">
    <location>
        <begin position="3"/>
        <end position="253"/>
    </location>
</feature>
<evidence type="ECO:0000259" key="6">
    <source>
        <dbReference type="Pfam" id="PF00999"/>
    </source>
</evidence>
<feature type="non-terminal residue" evidence="7">
    <location>
        <position position="1"/>
    </location>
</feature>
<dbReference type="AlphaFoldDB" id="X0VC90"/>
<reference evidence="7" key="1">
    <citation type="journal article" date="2014" name="Front. Microbiol.">
        <title>High frequency of phylogenetically diverse reductive dehalogenase-homologous genes in deep subseafloor sedimentary metagenomes.</title>
        <authorList>
            <person name="Kawai M."/>
            <person name="Futagami T."/>
            <person name="Toyoda A."/>
            <person name="Takaki Y."/>
            <person name="Nishi S."/>
            <person name="Hori S."/>
            <person name="Arai W."/>
            <person name="Tsubouchi T."/>
            <person name="Morono Y."/>
            <person name="Uchiyama I."/>
            <person name="Ito T."/>
            <person name="Fujiyama A."/>
            <person name="Inagaki F."/>
            <person name="Takami H."/>
        </authorList>
    </citation>
    <scope>NUCLEOTIDE SEQUENCE</scope>
    <source>
        <strain evidence="7">Expedition CK06-06</strain>
    </source>
</reference>
<evidence type="ECO:0000256" key="2">
    <source>
        <dbReference type="ARBA" id="ARBA00022692"/>
    </source>
</evidence>
<dbReference type="GO" id="GO:0015297">
    <property type="term" value="F:antiporter activity"/>
    <property type="evidence" value="ECO:0007669"/>
    <property type="project" value="InterPro"/>
</dbReference>
<dbReference type="PANTHER" id="PTHR43021:SF2">
    <property type="entry name" value="CATION_H+ EXCHANGER DOMAIN-CONTAINING PROTEIN"/>
    <property type="match status" value="1"/>
</dbReference>
<keyword evidence="2 5" id="KW-0812">Transmembrane</keyword>
<dbReference type="GO" id="GO:1902600">
    <property type="term" value="P:proton transmembrane transport"/>
    <property type="evidence" value="ECO:0007669"/>
    <property type="project" value="InterPro"/>
</dbReference>
<feature type="non-terminal residue" evidence="7">
    <location>
        <position position="255"/>
    </location>
</feature>
<comment type="subcellular location">
    <subcellularLocation>
        <location evidence="1">Membrane</location>
        <topology evidence="1">Multi-pass membrane protein</topology>
    </subcellularLocation>
</comment>
<evidence type="ECO:0000313" key="7">
    <source>
        <dbReference type="EMBL" id="GAG15940.1"/>
    </source>
</evidence>
<dbReference type="Gene3D" id="1.20.1530.20">
    <property type="match status" value="1"/>
</dbReference>
<gene>
    <name evidence="7" type="ORF">S01H1_59838</name>
</gene>
<keyword evidence="3 5" id="KW-1133">Transmembrane helix</keyword>
<evidence type="ECO:0000256" key="4">
    <source>
        <dbReference type="ARBA" id="ARBA00023136"/>
    </source>
</evidence>